<comment type="caution">
    <text evidence="1">The sequence shown here is derived from an EMBL/GenBank/DDBJ whole genome shotgun (WGS) entry which is preliminary data.</text>
</comment>
<dbReference type="AlphaFoldDB" id="A0ABD1Y720"/>
<proteinExistence type="predicted"/>
<evidence type="ECO:0000313" key="2">
    <source>
        <dbReference type="Proteomes" id="UP001605036"/>
    </source>
</evidence>
<evidence type="ECO:0000313" key="1">
    <source>
        <dbReference type="EMBL" id="KAL2622557.1"/>
    </source>
</evidence>
<protein>
    <submittedName>
        <fullName evidence="1">Uncharacterized protein</fullName>
    </submittedName>
</protein>
<accession>A0ABD1Y720</accession>
<organism evidence="1 2">
    <name type="scientific">Riccia fluitans</name>
    <dbReference type="NCBI Taxonomy" id="41844"/>
    <lineage>
        <taxon>Eukaryota</taxon>
        <taxon>Viridiplantae</taxon>
        <taxon>Streptophyta</taxon>
        <taxon>Embryophyta</taxon>
        <taxon>Marchantiophyta</taxon>
        <taxon>Marchantiopsida</taxon>
        <taxon>Marchantiidae</taxon>
        <taxon>Marchantiales</taxon>
        <taxon>Ricciaceae</taxon>
        <taxon>Riccia</taxon>
    </lineage>
</organism>
<dbReference type="Proteomes" id="UP001605036">
    <property type="component" value="Unassembled WGS sequence"/>
</dbReference>
<gene>
    <name evidence="1" type="ORF">R1flu_002762</name>
</gene>
<dbReference type="EMBL" id="JBHFFA010000006">
    <property type="protein sequence ID" value="KAL2622557.1"/>
    <property type="molecule type" value="Genomic_DNA"/>
</dbReference>
<keyword evidence="2" id="KW-1185">Reference proteome</keyword>
<reference evidence="1 2" key="1">
    <citation type="submission" date="2024-09" db="EMBL/GenBank/DDBJ databases">
        <title>Chromosome-scale assembly of Riccia fluitans.</title>
        <authorList>
            <person name="Paukszto L."/>
            <person name="Sawicki J."/>
            <person name="Karawczyk K."/>
            <person name="Piernik-Szablinska J."/>
            <person name="Szczecinska M."/>
            <person name="Mazdziarz M."/>
        </authorList>
    </citation>
    <scope>NUCLEOTIDE SEQUENCE [LARGE SCALE GENOMIC DNA]</scope>
    <source>
        <strain evidence="1">Rf_01</strain>
        <tissue evidence="1">Aerial parts of the thallus</tissue>
    </source>
</reference>
<sequence>MARIFNGVREALQERQARLQALRLEEDLSEAPDAGDDADVLRKMRRRRALTRLSRTKNREFLLLFSLPFS</sequence>
<name>A0ABD1Y720_9MARC</name>